<dbReference type="Proteomes" id="UP000829542">
    <property type="component" value="Chromosome"/>
</dbReference>
<evidence type="ECO:0000313" key="2">
    <source>
        <dbReference type="Proteomes" id="UP000829542"/>
    </source>
</evidence>
<name>A0ABY3X1C7_9GAMM</name>
<accession>A0ABY3X1C7</accession>
<proteinExistence type="predicted"/>
<reference evidence="1 2" key="1">
    <citation type="submission" date="2022-03" db="EMBL/GenBank/DDBJ databases">
        <title>Ignatzschineria rhizosphaerae HR5S32.</title>
        <authorList>
            <person name="Sun J.Q."/>
            <person name="Feng J.Y."/>
        </authorList>
    </citation>
    <scope>NUCLEOTIDE SEQUENCE [LARGE SCALE GENOMIC DNA]</scope>
    <source>
        <strain evidence="1 2">HR5S32</strain>
    </source>
</reference>
<sequence length="99" mass="11701">MIDLNKIKMRPFAMFEAKRVAIVRRLFRPLLCGICWLRDRALRFLGSFIASDSKKLQNYRAYISQKRILLDAILNKKIFSGRYRCNIGENSDDEPLLIY</sequence>
<dbReference type="EMBL" id="CP093379">
    <property type="protein sequence ID" value="UNM96656.1"/>
    <property type="molecule type" value="Genomic_DNA"/>
</dbReference>
<gene>
    <name evidence="1" type="ORF">MMG00_01980</name>
</gene>
<keyword evidence="2" id="KW-1185">Reference proteome</keyword>
<evidence type="ECO:0000313" key="1">
    <source>
        <dbReference type="EMBL" id="UNM96656.1"/>
    </source>
</evidence>
<organism evidence="1 2">
    <name type="scientific">Ignatzschineria rhizosphaerae</name>
    <dbReference type="NCBI Taxonomy" id="2923279"/>
    <lineage>
        <taxon>Bacteria</taxon>
        <taxon>Pseudomonadati</taxon>
        <taxon>Pseudomonadota</taxon>
        <taxon>Gammaproteobacteria</taxon>
        <taxon>Cardiobacteriales</taxon>
        <taxon>Ignatzschineriaceae</taxon>
        <taxon>Ignatzschineria</taxon>
    </lineage>
</organism>
<protein>
    <submittedName>
        <fullName evidence="1">Uncharacterized protein</fullName>
    </submittedName>
</protein>
<dbReference type="RefSeq" id="WP_242150647.1">
    <property type="nucleotide sequence ID" value="NZ_CP093379.1"/>
</dbReference>